<dbReference type="AlphaFoldDB" id="A0A6L2PLH9"/>
<sequence length="143" mass="16630">MKEMLSCVNNKTYQWHIYGDFKVTAILMGLLKGYTKLCYFLCDWDSVHYSRKNGLLHKSHTPRIKNVDCQPLVHPCEVLLPPLHIKWGLMKNLMKAPDRNGPAFSFLGEKFPRLSTEKLTVISFSVMTRRRPGMPFNMLPQVF</sequence>
<accession>A0A6L2PLH9</accession>
<comment type="caution">
    <text evidence="1">The sequence shown here is derived from an EMBL/GenBank/DDBJ whole genome shotgun (WGS) entry which is preliminary data.</text>
</comment>
<evidence type="ECO:0000313" key="2">
    <source>
        <dbReference type="Proteomes" id="UP000502823"/>
    </source>
</evidence>
<dbReference type="InParanoid" id="A0A6L2PLH9"/>
<gene>
    <name evidence="1" type="ORF">Cfor_12402</name>
</gene>
<keyword evidence="2" id="KW-1185">Reference proteome</keyword>
<dbReference type="EMBL" id="BLKM01000427">
    <property type="protein sequence ID" value="GFG33443.1"/>
    <property type="molecule type" value="Genomic_DNA"/>
</dbReference>
<dbReference type="PANTHER" id="PTHR46114">
    <property type="entry name" value="APPLE DOMAIN-CONTAINING PROTEIN"/>
    <property type="match status" value="1"/>
</dbReference>
<organism evidence="1 2">
    <name type="scientific">Coptotermes formosanus</name>
    <name type="common">Formosan subterranean termite</name>
    <dbReference type="NCBI Taxonomy" id="36987"/>
    <lineage>
        <taxon>Eukaryota</taxon>
        <taxon>Metazoa</taxon>
        <taxon>Ecdysozoa</taxon>
        <taxon>Arthropoda</taxon>
        <taxon>Hexapoda</taxon>
        <taxon>Insecta</taxon>
        <taxon>Pterygota</taxon>
        <taxon>Neoptera</taxon>
        <taxon>Polyneoptera</taxon>
        <taxon>Dictyoptera</taxon>
        <taxon>Blattodea</taxon>
        <taxon>Blattoidea</taxon>
        <taxon>Termitoidae</taxon>
        <taxon>Rhinotermitidae</taxon>
        <taxon>Coptotermes</taxon>
    </lineage>
</organism>
<proteinExistence type="predicted"/>
<reference evidence="2" key="1">
    <citation type="submission" date="2020-01" db="EMBL/GenBank/DDBJ databases">
        <title>Draft genome sequence of the Termite Coptotermes fromosanus.</title>
        <authorList>
            <person name="Itakura S."/>
            <person name="Yosikawa Y."/>
            <person name="Umezawa K."/>
        </authorList>
    </citation>
    <scope>NUCLEOTIDE SEQUENCE [LARGE SCALE GENOMIC DNA]</scope>
</reference>
<dbReference type="Proteomes" id="UP000502823">
    <property type="component" value="Unassembled WGS sequence"/>
</dbReference>
<dbReference type="PANTHER" id="PTHR46114:SF1">
    <property type="entry name" value="ZAD DOMAIN-CONTAINING PROTEIN"/>
    <property type="match status" value="1"/>
</dbReference>
<name>A0A6L2PLH9_COPFO</name>
<evidence type="ECO:0000313" key="1">
    <source>
        <dbReference type="EMBL" id="GFG33443.1"/>
    </source>
</evidence>
<dbReference type="OrthoDB" id="8063408at2759"/>
<protein>
    <submittedName>
        <fullName evidence="1">Uncharacterized protein</fullName>
    </submittedName>
</protein>